<dbReference type="Pfam" id="PF04998">
    <property type="entry name" value="RNA_pol_Rpb1_5"/>
    <property type="match status" value="1"/>
</dbReference>
<evidence type="ECO:0000256" key="1">
    <source>
        <dbReference type="ARBA" id="ARBA00004123"/>
    </source>
</evidence>
<keyword evidence="9" id="KW-0460">Magnesium</keyword>
<dbReference type="Pfam" id="PF04997">
    <property type="entry name" value="RNA_pol_Rpb1_1"/>
    <property type="match status" value="1"/>
</dbReference>
<comment type="subcellular location">
    <subcellularLocation>
        <location evidence="1">Nucleus</location>
    </subcellularLocation>
</comment>
<dbReference type="Gene3D" id="1.10.132.30">
    <property type="match status" value="1"/>
</dbReference>
<evidence type="ECO:0000256" key="10">
    <source>
        <dbReference type="ARBA" id="ARBA00023163"/>
    </source>
</evidence>
<feature type="domain" description="RNA polymerase N-terminal" evidence="14">
    <location>
        <begin position="272"/>
        <end position="577"/>
    </location>
</feature>
<dbReference type="Gene3D" id="6.10.250.2940">
    <property type="match status" value="1"/>
</dbReference>
<name>A0A1Y3EMW5_9BILA</name>
<keyword evidence="6 13" id="KW-0548">Nucleotidyltransferase</keyword>
<dbReference type="InterPro" id="IPR044893">
    <property type="entry name" value="RNA_pol_Rpb1_clamp_domain"/>
</dbReference>
<evidence type="ECO:0000313" key="16">
    <source>
        <dbReference type="Proteomes" id="UP000243006"/>
    </source>
</evidence>
<dbReference type="Proteomes" id="UP000243006">
    <property type="component" value="Unassembled WGS sequence"/>
</dbReference>
<dbReference type="InterPro" id="IPR007080">
    <property type="entry name" value="RNA_pol_Rpb1_1"/>
</dbReference>
<dbReference type="Gene3D" id="1.10.274.100">
    <property type="entry name" value="RNA polymerase Rpb1, domain 3"/>
    <property type="match status" value="1"/>
</dbReference>
<comment type="catalytic activity">
    <reaction evidence="12 13">
        <text>RNA(n) + a ribonucleoside 5'-triphosphate = RNA(n+1) + diphosphate</text>
        <dbReference type="Rhea" id="RHEA:21248"/>
        <dbReference type="Rhea" id="RHEA-COMP:14527"/>
        <dbReference type="Rhea" id="RHEA-COMP:17342"/>
        <dbReference type="ChEBI" id="CHEBI:33019"/>
        <dbReference type="ChEBI" id="CHEBI:61557"/>
        <dbReference type="ChEBI" id="CHEBI:140395"/>
        <dbReference type="EC" id="2.7.7.6"/>
    </reaction>
</comment>
<dbReference type="GO" id="GO:0000428">
    <property type="term" value="C:DNA-directed RNA polymerase complex"/>
    <property type="evidence" value="ECO:0007669"/>
    <property type="project" value="UniProtKB-KW"/>
</dbReference>
<reference evidence="15 16" key="1">
    <citation type="submission" date="2015-04" db="EMBL/GenBank/DDBJ databases">
        <title>Draft genome of the roundworm Trichinella nativa.</title>
        <authorList>
            <person name="Mitreva M."/>
        </authorList>
    </citation>
    <scope>NUCLEOTIDE SEQUENCE [LARGE SCALE GENOMIC DNA]</scope>
    <source>
        <strain evidence="15 16">ISS45</strain>
    </source>
</reference>
<dbReference type="PANTHER" id="PTHR48446:SF1">
    <property type="entry name" value="DNA-DIRECTED RNA POLYMERASE SUBUNIT BETA' N-TERMINAL SECTION"/>
    <property type="match status" value="1"/>
</dbReference>
<sequence>MLSNSNVGKIYNYFIVCAFKMPSLQYQPNQMTSKVSELKFSMQNDVRMRECGVMEVKERKLNKGNLYGPYLEYSPLDSRLGLSVPKGTCSTCNLPVSECPGHFGYINLELPVFHYGFFKHIIRVLQSICKSCSHILLSDEKKRMFFKKIRLPSLTYLHKVKLHRQITNTCKLCPVCFNCGYKNGIVKSVPRSFMKIMHDRSKIFGHDRLRLALEKKPHLGNFNKRAKVTLINPVKALRLFENIPNEVILNKLEQEIYDLIFLIMDENGGHPMNMISQRFPVPPASIRPSVPCASKLGSTEDDLTMKLSEIVFVNMVIKRHRETGSREFMYRQSWEYLQVLCALYINSDISYLPKNITAKSHRRCLFQRLKGKMGRFRKNLSGKRVNYSSRTVISPDPNLRVDQIGVPVQVAKQLTFPDRITERNRSWLQKLVQNGPEKHPGALFYISSETGVKKSLRFANREHIAQTVKLGDTVERHMVDGDYVLFNRQPSLHKQSIMCHQVKVLPYRTFRFNECSCTPYNADFDGDEMNVHFPQTHEARAESVLLMNIKDNVITSRNGEPLIAPTQDFITGAYLLTRKDCFFGKLDAWRIVGAILHAENGVQHVDLPMPAILKPIPLWTGKQLFNLVLRPNRQCNVLLNLTAKGKNYKGNLEMCPNEGYVIIRNSCLLTGVMDKSMVGSGSKIGVIYALLRDYGSEVAMQVMWRISRVAIEFLTHHGFSIGIDDLMPNDKLIQDKKRLIKEGYDRCDGYIEEFKSGLLSVHPGCSEEDTLEAIVLRELSDVRNQTGQACFNQLNVYNSPLTMAMCGSKGSVINISQMIACVGQQAIAGRRPTEGFQRRSLPHFMKNDKSPVARGFVEASFFTGLEPCQFFFHTMAGREGLIDSAVKTAETGYMQRRLVKCMEDLCVHYDETVRNAKGSIIQFAFGQDGIDPMHAETDSVVVNLEHLWEHCRNVNLDDKDRLNHKEMLGLVMEKFSHPFNCSGFFLNAVKTFCGRKAMEVKRVVELTERCRQHADDHCSVRTAVCGSCYAMELKRKVLVKEKSVSERQFVGFLEECQRRYQQALIHPGTAVGAISATSIGEPSTQMTLKTFHFAGVASMNITQGVPRIREIINAAANILTPVVTCSLVDESSASLAHLIKGRLERTTLNDITEMFATVFGPKNFFLTIKLSTSRIRLLQLEITPASVVRALLQAKLKVPLGVKDVALRGDSIIIVYPPEGKNFTHLQSLYYLKNYLPKVIVHGLPSVKRCIIQADEQTGEKYKLLVETRDYLSVIATEGVDTAKTVSNHPIDVAKVLGIEAAREVIITEIMNTMAGHGIGLDFRHVMMLADLMTNNGEVVGMTRFGLPKIKDSVLLLASFENTCEHLFNAAYHGHQDSLSGVSESIIMGVPISIGTGMFGMMVDLKKRKLAPGTSIFQQCLKEIAEPTTIKEDQEPDD</sequence>
<evidence type="ECO:0000256" key="11">
    <source>
        <dbReference type="ARBA" id="ARBA00023242"/>
    </source>
</evidence>
<evidence type="ECO:0000256" key="13">
    <source>
        <dbReference type="RuleBase" id="RU004279"/>
    </source>
</evidence>
<keyword evidence="10 13" id="KW-0804">Transcription</keyword>
<gene>
    <name evidence="15" type="ORF">D917_00160</name>
</gene>
<dbReference type="Gene3D" id="4.10.860.120">
    <property type="entry name" value="RNA polymerase II, clamp domain"/>
    <property type="match status" value="1"/>
</dbReference>
<dbReference type="SUPFAM" id="SSF64484">
    <property type="entry name" value="beta and beta-prime subunits of DNA dependent RNA-polymerase"/>
    <property type="match status" value="1"/>
</dbReference>
<dbReference type="InterPro" id="IPR007083">
    <property type="entry name" value="RNA_pol_Rpb1_4"/>
</dbReference>
<dbReference type="EC" id="2.7.7.6" evidence="13"/>
<dbReference type="EMBL" id="LVZM01006631">
    <property type="protein sequence ID" value="OUC46504.1"/>
    <property type="molecule type" value="Genomic_DNA"/>
</dbReference>
<dbReference type="GO" id="GO:0031981">
    <property type="term" value="C:nuclear lumen"/>
    <property type="evidence" value="ECO:0007669"/>
    <property type="project" value="UniProtKB-ARBA"/>
</dbReference>
<evidence type="ECO:0000259" key="14">
    <source>
        <dbReference type="SMART" id="SM00663"/>
    </source>
</evidence>
<evidence type="ECO:0000256" key="6">
    <source>
        <dbReference type="ARBA" id="ARBA00022695"/>
    </source>
</evidence>
<keyword evidence="7" id="KW-0479">Metal-binding</keyword>
<dbReference type="GO" id="GO:0003677">
    <property type="term" value="F:DNA binding"/>
    <property type="evidence" value="ECO:0007669"/>
    <property type="project" value="InterPro"/>
</dbReference>
<evidence type="ECO:0000256" key="12">
    <source>
        <dbReference type="ARBA" id="ARBA00048552"/>
    </source>
</evidence>
<keyword evidence="4 13" id="KW-0240">DNA-directed RNA polymerase</keyword>
<keyword evidence="11" id="KW-0539">Nucleus</keyword>
<evidence type="ECO:0000256" key="3">
    <source>
        <dbReference type="ARBA" id="ARBA00011206"/>
    </source>
</evidence>
<accession>A0A1Y3EMW5</accession>
<evidence type="ECO:0000256" key="2">
    <source>
        <dbReference type="ARBA" id="ARBA00006460"/>
    </source>
</evidence>
<comment type="similarity">
    <text evidence="2 13">Belongs to the RNA polymerase beta' chain family.</text>
</comment>
<dbReference type="Gene3D" id="1.10.150.390">
    <property type="match status" value="1"/>
</dbReference>
<keyword evidence="5 13" id="KW-0808">Transferase</keyword>
<comment type="function">
    <text evidence="13">DNA-dependent RNA polymerase catalyzes the transcription of DNA into RNA using the four ribonucleoside triphosphates as substrates.</text>
</comment>
<dbReference type="GO" id="GO:0003899">
    <property type="term" value="F:DNA-directed RNA polymerase activity"/>
    <property type="evidence" value="ECO:0007669"/>
    <property type="project" value="UniProtKB-EC"/>
</dbReference>
<dbReference type="InterPro" id="IPR042102">
    <property type="entry name" value="RNA_pol_Rpb1_3_sf"/>
</dbReference>
<dbReference type="CDD" id="cd02583">
    <property type="entry name" value="RNAP_III_RPC1_N"/>
    <property type="match status" value="1"/>
</dbReference>
<proteinExistence type="inferred from homology"/>
<dbReference type="CDD" id="cd02736">
    <property type="entry name" value="RNAP_III_Rpc1_C"/>
    <property type="match status" value="1"/>
</dbReference>
<dbReference type="InterPro" id="IPR007066">
    <property type="entry name" value="RNA_pol_Rpb1_3"/>
</dbReference>
<evidence type="ECO:0000256" key="9">
    <source>
        <dbReference type="ARBA" id="ARBA00022842"/>
    </source>
</evidence>
<protein>
    <recommendedName>
        <fullName evidence="13">DNA-directed RNA polymerase subunit</fullName>
        <ecNumber evidence="13">2.7.7.6</ecNumber>
    </recommendedName>
</protein>
<evidence type="ECO:0000313" key="15">
    <source>
        <dbReference type="EMBL" id="OUC46504.1"/>
    </source>
</evidence>
<comment type="subunit">
    <text evidence="3">Component of the RNA polymerase III (Pol III) complex consisting of 17 subunits.</text>
</comment>
<evidence type="ECO:0000256" key="5">
    <source>
        <dbReference type="ARBA" id="ARBA00022679"/>
    </source>
</evidence>
<dbReference type="NCBIfam" id="NF006336">
    <property type="entry name" value="PRK08566.1"/>
    <property type="match status" value="1"/>
</dbReference>
<dbReference type="FunFam" id="1.10.150.390:FF:000004">
    <property type="entry name" value="DNA-directed RNA polymerase subunit"/>
    <property type="match status" value="1"/>
</dbReference>
<dbReference type="Pfam" id="PF05000">
    <property type="entry name" value="RNA_pol_Rpb1_4"/>
    <property type="match status" value="1"/>
</dbReference>
<keyword evidence="8" id="KW-0862">Zinc</keyword>
<comment type="caution">
    <text evidence="15">The sequence shown here is derived from an EMBL/GenBank/DDBJ whole genome shotgun (WGS) entry which is preliminary data.</text>
</comment>
<dbReference type="Gene3D" id="3.30.1490.180">
    <property type="entry name" value="RNA polymerase ii"/>
    <property type="match status" value="1"/>
</dbReference>
<dbReference type="InterPro" id="IPR007081">
    <property type="entry name" value="RNA_pol_Rpb1_5"/>
</dbReference>
<organism evidence="15 16">
    <name type="scientific">Trichinella nativa</name>
    <dbReference type="NCBI Taxonomy" id="6335"/>
    <lineage>
        <taxon>Eukaryota</taxon>
        <taxon>Metazoa</taxon>
        <taxon>Ecdysozoa</taxon>
        <taxon>Nematoda</taxon>
        <taxon>Enoplea</taxon>
        <taxon>Dorylaimia</taxon>
        <taxon>Trichinellida</taxon>
        <taxon>Trichinellidae</taxon>
        <taxon>Trichinella</taxon>
    </lineage>
</organism>
<dbReference type="InterPro" id="IPR035698">
    <property type="entry name" value="RNAP_III_Rpc1_C"/>
</dbReference>
<dbReference type="InterPro" id="IPR015700">
    <property type="entry name" value="RPC1"/>
</dbReference>
<dbReference type="InterPro" id="IPR038120">
    <property type="entry name" value="Rpb1_funnel_sf"/>
</dbReference>
<evidence type="ECO:0000256" key="4">
    <source>
        <dbReference type="ARBA" id="ARBA00022478"/>
    </source>
</evidence>
<evidence type="ECO:0000256" key="8">
    <source>
        <dbReference type="ARBA" id="ARBA00022833"/>
    </source>
</evidence>
<dbReference type="SMART" id="SM00663">
    <property type="entry name" value="RPOLA_N"/>
    <property type="match status" value="1"/>
</dbReference>
<dbReference type="InterPro" id="IPR000722">
    <property type="entry name" value="RNA_pol_asu"/>
</dbReference>
<dbReference type="InterPro" id="IPR006592">
    <property type="entry name" value="RNA_pol_N"/>
</dbReference>
<dbReference type="GO" id="GO:0006351">
    <property type="term" value="P:DNA-templated transcription"/>
    <property type="evidence" value="ECO:0007669"/>
    <property type="project" value="InterPro"/>
</dbReference>
<dbReference type="Pfam" id="PF04983">
    <property type="entry name" value="RNA_pol_Rpb1_3"/>
    <property type="match status" value="1"/>
</dbReference>
<dbReference type="GO" id="GO:0046872">
    <property type="term" value="F:metal ion binding"/>
    <property type="evidence" value="ECO:0007669"/>
    <property type="project" value="UniProtKB-KW"/>
</dbReference>
<dbReference type="Gene3D" id="2.40.40.20">
    <property type="match status" value="1"/>
</dbReference>
<dbReference type="Pfam" id="PF00623">
    <property type="entry name" value="RNA_pol_Rpb1_2"/>
    <property type="match status" value="1"/>
</dbReference>
<dbReference type="InterPro" id="IPR035697">
    <property type="entry name" value="RNAP_III_RPC1_N"/>
</dbReference>
<dbReference type="FunFam" id="2.40.40.20:FF:000019">
    <property type="entry name" value="DNA-directed RNA polymerase II subunit RPB1"/>
    <property type="match status" value="1"/>
</dbReference>
<dbReference type="PANTHER" id="PTHR48446">
    <property type="entry name" value="DNA-DIRECTED RNA POLYMERASE SUBUNIT BETA' N-TERMINAL SECTION"/>
    <property type="match status" value="1"/>
</dbReference>
<evidence type="ECO:0000256" key="7">
    <source>
        <dbReference type="ARBA" id="ARBA00022723"/>
    </source>
</evidence>
<dbReference type="Gene3D" id="6.20.50.80">
    <property type="match status" value="1"/>
</dbReference>